<evidence type="ECO:0000256" key="9">
    <source>
        <dbReference type="ARBA" id="ARBA00023299"/>
    </source>
</evidence>
<keyword evidence="8" id="KW-0663">Pyridoxal phosphate</keyword>
<dbReference type="HAMAP" id="MF_00160">
    <property type="entry name" value="SerC_aminotrans_5"/>
    <property type="match status" value="1"/>
</dbReference>
<organism evidence="12 13">
    <name type="scientific">Metarhizium album (strain ARSEF 1941)</name>
    <dbReference type="NCBI Taxonomy" id="1081103"/>
    <lineage>
        <taxon>Eukaryota</taxon>
        <taxon>Fungi</taxon>
        <taxon>Dikarya</taxon>
        <taxon>Ascomycota</taxon>
        <taxon>Pezizomycotina</taxon>
        <taxon>Sordariomycetes</taxon>
        <taxon>Hypocreomycetidae</taxon>
        <taxon>Hypocreales</taxon>
        <taxon>Clavicipitaceae</taxon>
        <taxon>Metarhizium</taxon>
    </lineage>
</organism>
<comment type="cofactor">
    <cofactor evidence="1">
        <name>pyridoxal 5'-phosphate</name>
        <dbReference type="ChEBI" id="CHEBI:597326"/>
    </cofactor>
</comment>
<evidence type="ECO:0000313" key="12">
    <source>
        <dbReference type="EMBL" id="KHN93886.1"/>
    </source>
</evidence>
<dbReference type="SUPFAM" id="SSF53383">
    <property type="entry name" value="PLP-dependent transferases"/>
    <property type="match status" value="1"/>
</dbReference>
<evidence type="ECO:0000256" key="6">
    <source>
        <dbReference type="ARBA" id="ARBA00022605"/>
    </source>
</evidence>
<dbReference type="InterPro" id="IPR000192">
    <property type="entry name" value="Aminotrans_V_dom"/>
</dbReference>
<dbReference type="RefSeq" id="XP_040674952.1">
    <property type="nucleotide sequence ID" value="XM_040827044.1"/>
</dbReference>
<evidence type="ECO:0000256" key="2">
    <source>
        <dbReference type="ARBA" id="ARBA00005099"/>
    </source>
</evidence>
<dbReference type="PANTHER" id="PTHR43247:SF1">
    <property type="entry name" value="PHOSPHOSERINE AMINOTRANSFERASE"/>
    <property type="match status" value="1"/>
</dbReference>
<comment type="catalytic activity">
    <reaction evidence="10">
        <text>O-phospho-L-serine + 2-oxoglutarate = 3-phosphooxypyruvate + L-glutamate</text>
        <dbReference type="Rhea" id="RHEA:14329"/>
        <dbReference type="ChEBI" id="CHEBI:16810"/>
        <dbReference type="ChEBI" id="CHEBI:18110"/>
        <dbReference type="ChEBI" id="CHEBI:29985"/>
        <dbReference type="ChEBI" id="CHEBI:57524"/>
        <dbReference type="EC" id="2.6.1.52"/>
    </reaction>
</comment>
<evidence type="ECO:0000256" key="8">
    <source>
        <dbReference type="ARBA" id="ARBA00022898"/>
    </source>
</evidence>
<dbReference type="GO" id="GO:0006564">
    <property type="term" value="P:L-serine biosynthetic process"/>
    <property type="evidence" value="ECO:0007669"/>
    <property type="project" value="UniProtKB-KW"/>
</dbReference>
<name>A0A0B2WDF7_METAS</name>
<dbReference type="InterPro" id="IPR015424">
    <property type="entry name" value="PyrdxlP-dep_Trfase"/>
</dbReference>
<dbReference type="PANTHER" id="PTHR43247">
    <property type="entry name" value="PHOSPHOSERINE AMINOTRANSFERASE"/>
    <property type="match status" value="1"/>
</dbReference>
<dbReference type="AlphaFoldDB" id="A0A0B2WDF7"/>
<dbReference type="Pfam" id="PF00266">
    <property type="entry name" value="Aminotran_5"/>
    <property type="match status" value="2"/>
</dbReference>
<dbReference type="InterPro" id="IPR015422">
    <property type="entry name" value="PyrdxlP-dep_Trfase_small"/>
</dbReference>
<dbReference type="EMBL" id="AZHE01000048">
    <property type="protein sequence ID" value="KHN93886.1"/>
    <property type="molecule type" value="Genomic_DNA"/>
</dbReference>
<comment type="pathway">
    <text evidence="2">Amino-acid biosynthesis; L-serine biosynthesis; L-serine from 3-phospho-D-glycerate: step 2/3.</text>
</comment>
<dbReference type="Gene3D" id="3.90.1150.10">
    <property type="entry name" value="Aspartate Aminotransferase, domain 1"/>
    <property type="match status" value="2"/>
</dbReference>
<dbReference type="EC" id="2.6.1.52" evidence="4"/>
<dbReference type="Proteomes" id="UP000030816">
    <property type="component" value="Unassembled WGS sequence"/>
</dbReference>
<feature type="domain" description="Aminotransferase class V" evidence="11">
    <location>
        <begin position="163"/>
        <end position="371"/>
    </location>
</feature>
<reference evidence="12 13" key="1">
    <citation type="journal article" date="2014" name="Proc. Natl. Acad. Sci. U.S.A.">
        <title>Trajectory and genomic determinants of fungal-pathogen speciation and host adaptation.</title>
        <authorList>
            <person name="Hu X."/>
            <person name="Xiao G."/>
            <person name="Zheng P."/>
            <person name="Shang Y."/>
            <person name="Su Y."/>
            <person name="Zhang X."/>
            <person name="Liu X."/>
            <person name="Zhan S."/>
            <person name="St Leger R.J."/>
            <person name="Wang C."/>
        </authorList>
    </citation>
    <scope>NUCLEOTIDE SEQUENCE [LARGE SCALE GENOMIC DNA]</scope>
    <source>
        <strain evidence="12 13">ARSEF 1941</strain>
    </source>
</reference>
<evidence type="ECO:0000313" key="13">
    <source>
        <dbReference type="Proteomes" id="UP000030816"/>
    </source>
</evidence>
<evidence type="ECO:0000256" key="1">
    <source>
        <dbReference type="ARBA" id="ARBA00001933"/>
    </source>
</evidence>
<comment type="caution">
    <text evidence="12">The sequence shown here is derived from an EMBL/GenBank/DDBJ whole genome shotgun (WGS) entry which is preliminary data.</text>
</comment>
<evidence type="ECO:0000256" key="3">
    <source>
        <dbReference type="ARBA" id="ARBA00006904"/>
    </source>
</evidence>
<comment type="similarity">
    <text evidence="3">Belongs to the class-V pyridoxal-phosphate-dependent aminotransferase family. SerC subfamily.</text>
</comment>
<evidence type="ECO:0000256" key="7">
    <source>
        <dbReference type="ARBA" id="ARBA00022679"/>
    </source>
</evidence>
<dbReference type="InterPro" id="IPR015421">
    <property type="entry name" value="PyrdxlP-dep_Trfase_major"/>
</dbReference>
<dbReference type="NCBIfam" id="NF003764">
    <property type="entry name" value="PRK05355.1"/>
    <property type="match status" value="1"/>
</dbReference>
<dbReference type="FunFam" id="3.40.640.10:FF:000082">
    <property type="entry name" value="Phosphoserine aminotransferase"/>
    <property type="match status" value="1"/>
</dbReference>
<dbReference type="GO" id="GO:0030170">
    <property type="term" value="F:pyridoxal phosphate binding"/>
    <property type="evidence" value="ECO:0007669"/>
    <property type="project" value="TreeGrafter"/>
</dbReference>
<dbReference type="STRING" id="1081103.A0A0B2WDF7"/>
<protein>
    <recommendedName>
        <fullName evidence="4">phosphoserine transaminase</fullName>
        <ecNumber evidence="4">2.6.1.52</ecNumber>
    </recommendedName>
</protein>
<keyword evidence="9" id="KW-0718">Serine biosynthesis</keyword>
<feature type="domain" description="Aminotransferase class V" evidence="11">
    <location>
        <begin position="10"/>
        <end position="99"/>
    </location>
</feature>
<keyword evidence="7 12" id="KW-0808">Transferase</keyword>
<evidence type="ECO:0000256" key="5">
    <source>
        <dbReference type="ARBA" id="ARBA00022576"/>
    </source>
</evidence>
<evidence type="ECO:0000256" key="10">
    <source>
        <dbReference type="ARBA" id="ARBA00049007"/>
    </source>
</evidence>
<keyword evidence="6" id="KW-0028">Amino-acid biosynthesis</keyword>
<gene>
    <name evidence="12" type="ORF">MAM_08246</name>
</gene>
<dbReference type="GeneID" id="63742701"/>
<accession>A0A0B2WDF7</accession>
<dbReference type="GO" id="GO:0005737">
    <property type="term" value="C:cytoplasm"/>
    <property type="evidence" value="ECO:0007669"/>
    <property type="project" value="TreeGrafter"/>
</dbReference>
<keyword evidence="13" id="KW-1185">Reference proteome</keyword>
<dbReference type="InterPro" id="IPR022278">
    <property type="entry name" value="Pser_aminoTfrase"/>
</dbReference>
<dbReference type="Gene3D" id="3.40.640.10">
    <property type="entry name" value="Type I PLP-dependent aspartate aminotransferase-like (Major domain)"/>
    <property type="match status" value="1"/>
</dbReference>
<dbReference type="OrthoDB" id="1703350at2759"/>
<keyword evidence="5 12" id="KW-0032">Aminotransferase</keyword>
<dbReference type="UniPathway" id="UPA00135">
    <property type="reaction ID" value="UER00197"/>
</dbReference>
<evidence type="ECO:0000259" key="11">
    <source>
        <dbReference type="Pfam" id="PF00266"/>
    </source>
</evidence>
<dbReference type="GO" id="GO:0004648">
    <property type="term" value="F:O-phospho-L-serine:2-oxoglutarate aminotransferase activity"/>
    <property type="evidence" value="ECO:0007669"/>
    <property type="project" value="UniProtKB-EC"/>
</dbReference>
<proteinExistence type="inferred from homology"/>
<dbReference type="HOGENOM" id="CLU_034866_0_0_1"/>
<evidence type="ECO:0000256" key="4">
    <source>
        <dbReference type="ARBA" id="ARBA00013030"/>
    </source>
</evidence>
<sequence>MPSRSDITHFGAGPASLPTDVLEDAAKALLDYNATGLGVAEHSHRSPLASDIINQAKADLAACLDIPDDYEILFMQGGGTGQFSAVAYNFAGAWVARKHKEIFGDIQGDPADHPELIQRLKQAVDNDLKIDYLVTGSWSQKASAEGERLLGPTHINIAADARKTNGGKFGTIPDESDWKLSKDAAFVYFCSNETVDGVEFPQFPKSLEPGPDGKGPIVVADMSSNILTRKIPVKNFSAIFFGAQKNLGLAGVTVVVIRKSFLPPTLSQPSPALMRHLALPVPPIIFQYETIAKNNSLYNTLSIFDVYVIGQVLKKLLRTYHPNRVDAQQAVTEKKAQLIYDAIEAFPEIYKVIPHKTVRSRVNICFRVTRGGDVDAAERAFLEESAAQGLTGLKGHRSLGGMQPPELLTNPLPALVSVSSRSGRVVLTFECRAGIRASNYNSVSLDGAEKLAKFMRSFATS</sequence>